<evidence type="ECO:0000313" key="3">
    <source>
        <dbReference type="EMBL" id="WMT82514.1"/>
    </source>
</evidence>
<evidence type="ECO:0000256" key="1">
    <source>
        <dbReference type="ARBA" id="ARBA00023136"/>
    </source>
</evidence>
<dbReference type="EMBL" id="CP101637">
    <property type="protein sequence ID" value="WMT82514.1"/>
    <property type="molecule type" value="Genomic_DNA"/>
</dbReference>
<comment type="subcellular location">
    <subcellularLocation>
        <location evidence="2">Cell membrane</location>
        <topology evidence="2">Peripheral membrane protein</topology>
        <orientation evidence="2">Cytoplasmic side</orientation>
    </subcellularLocation>
</comment>
<dbReference type="Pfam" id="PF01809">
    <property type="entry name" value="YidD"/>
    <property type="match status" value="1"/>
</dbReference>
<sequence length="84" mass="10013">MLNKIAYIWKEINTYLSKLCIYLIRFYQKYISPLKGPTCRFYPTCSQYAIEAFKKYGLFKGMYLSIKRVLKCHPFHPGGYDPLK</sequence>
<dbReference type="Proteomes" id="UP001235030">
    <property type="component" value="Chromosome"/>
</dbReference>
<evidence type="ECO:0000313" key="4">
    <source>
        <dbReference type="Proteomes" id="UP001235030"/>
    </source>
</evidence>
<accession>A0ABY9Q4K1</accession>
<reference evidence="3 4" key="1">
    <citation type="submission" date="2022-07" db="EMBL/GenBank/DDBJ databases">
        <title>Genome sequence of Terrisporobacter mayombei DSM6539.</title>
        <authorList>
            <person name="Boeer T."/>
            <person name="Bengelsdorf F.R."/>
            <person name="Daniel R."/>
            <person name="Poehlein A."/>
        </authorList>
    </citation>
    <scope>NUCLEOTIDE SEQUENCE [LARGE SCALE GENOMIC DNA]</scope>
    <source>
        <strain evidence="3 4">DSM 6539</strain>
    </source>
</reference>
<evidence type="ECO:0000256" key="2">
    <source>
        <dbReference type="HAMAP-Rule" id="MF_00386"/>
    </source>
</evidence>
<comment type="function">
    <text evidence="2">Could be involved in insertion of integral membrane proteins into the membrane.</text>
</comment>
<dbReference type="PANTHER" id="PTHR33383:SF1">
    <property type="entry name" value="MEMBRANE PROTEIN INSERTION EFFICIENCY FACTOR-RELATED"/>
    <property type="match status" value="1"/>
</dbReference>
<keyword evidence="2" id="KW-1003">Cell membrane</keyword>
<organism evidence="3 4">
    <name type="scientific">Terrisporobacter mayombei</name>
    <dbReference type="NCBI Taxonomy" id="1541"/>
    <lineage>
        <taxon>Bacteria</taxon>
        <taxon>Bacillati</taxon>
        <taxon>Bacillota</taxon>
        <taxon>Clostridia</taxon>
        <taxon>Peptostreptococcales</taxon>
        <taxon>Peptostreptococcaceae</taxon>
        <taxon>Terrisporobacter</taxon>
    </lineage>
</organism>
<dbReference type="NCBIfam" id="TIGR00278">
    <property type="entry name" value="membrane protein insertion efficiency factor YidD"/>
    <property type="match status" value="1"/>
</dbReference>
<comment type="similarity">
    <text evidence="2">Belongs to the UPF0161 family.</text>
</comment>
<dbReference type="PANTHER" id="PTHR33383">
    <property type="entry name" value="MEMBRANE PROTEIN INSERTION EFFICIENCY FACTOR-RELATED"/>
    <property type="match status" value="1"/>
</dbReference>
<keyword evidence="1 2" id="KW-0472">Membrane</keyword>
<dbReference type="SMART" id="SM01234">
    <property type="entry name" value="Haemolytic"/>
    <property type="match status" value="1"/>
</dbReference>
<dbReference type="HAMAP" id="MF_00386">
    <property type="entry name" value="UPF0161_YidD"/>
    <property type="match status" value="1"/>
</dbReference>
<name>A0ABY9Q4K1_9FIRM</name>
<gene>
    <name evidence="3" type="primary">yidD</name>
    <name evidence="3" type="ORF">TEMA_29290</name>
</gene>
<keyword evidence="4" id="KW-1185">Reference proteome</keyword>
<protein>
    <recommendedName>
        <fullName evidence="2">Putative membrane protein insertion efficiency factor</fullName>
    </recommendedName>
</protein>
<proteinExistence type="inferred from homology"/>
<dbReference type="InterPro" id="IPR002696">
    <property type="entry name" value="Membr_insert_effic_factor_YidD"/>
</dbReference>